<evidence type="ECO:0000313" key="2">
    <source>
        <dbReference type="Proteomes" id="UP001159363"/>
    </source>
</evidence>
<sequence>MENPQLPGELNVSGEVGVNWKQWRWKFEIYMNALHGITKEDAVKVAILSNVIGDEALQVYESWEPTPEEKKDYNAFNKRALVKGRKNDLRKLSATSEFGNLSDSLIMDHIVGGVCDSKIRDRMFLRNRTNSGQGSRNLQVG</sequence>
<evidence type="ECO:0000313" key="1">
    <source>
        <dbReference type="EMBL" id="KAJ8883665.1"/>
    </source>
</evidence>
<keyword evidence="2" id="KW-1185">Reference proteome</keyword>
<accession>A0ABQ9HH57</accession>
<reference evidence="1 2" key="1">
    <citation type="submission" date="2023-02" db="EMBL/GenBank/DDBJ databases">
        <title>LHISI_Scaffold_Assembly.</title>
        <authorList>
            <person name="Stuart O.P."/>
            <person name="Cleave R."/>
            <person name="Magrath M.J.L."/>
            <person name="Mikheyev A.S."/>
        </authorList>
    </citation>
    <scope>NUCLEOTIDE SEQUENCE [LARGE SCALE GENOMIC DNA]</scope>
    <source>
        <strain evidence="1">Daus_M_001</strain>
        <tissue evidence="1">Leg muscle</tissue>
    </source>
</reference>
<proteinExistence type="predicted"/>
<name>A0ABQ9HH57_9NEOP</name>
<comment type="caution">
    <text evidence="1">The sequence shown here is derived from an EMBL/GenBank/DDBJ whole genome shotgun (WGS) entry which is preliminary data.</text>
</comment>
<dbReference type="Proteomes" id="UP001159363">
    <property type="component" value="Chromosome 4"/>
</dbReference>
<dbReference type="EMBL" id="JARBHB010000005">
    <property type="protein sequence ID" value="KAJ8883665.1"/>
    <property type="molecule type" value="Genomic_DNA"/>
</dbReference>
<protein>
    <submittedName>
        <fullName evidence="1">Uncharacterized protein</fullName>
    </submittedName>
</protein>
<organism evidence="1 2">
    <name type="scientific">Dryococelus australis</name>
    <dbReference type="NCBI Taxonomy" id="614101"/>
    <lineage>
        <taxon>Eukaryota</taxon>
        <taxon>Metazoa</taxon>
        <taxon>Ecdysozoa</taxon>
        <taxon>Arthropoda</taxon>
        <taxon>Hexapoda</taxon>
        <taxon>Insecta</taxon>
        <taxon>Pterygota</taxon>
        <taxon>Neoptera</taxon>
        <taxon>Polyneoptera</taxon>
        <taxon>Phasmatodea</taxon>
        <taxon>Verophasmatodea</taxon>
        <taxon>Anareolatae</taxon>
        <taxon>Phasmatidae</taxon>
        <taxon>Eurycanthinae</taxon>
        <taxon>Dryococelus</taxon>
    </lineage>
</organism>
<gene>
    <name evidence="1" type="ORF">PR048_015519</name>
</gene>